<accession>A0AAE3LN48</accession>
<dbReference type="SUPFAM" id="SSF51445">
    <property type="entry name" value="(Trans)glycosidases"/>
    <property type="match status" value="1"/>
</dbReference>
<dbReference type="Gene3D" id="3.20.20.80">
    <property type="entry name" value="Glycosidases"/>
    <property type="match status" value="1"/>
</dbReference>
<dbReference type="PRINTS" id="PR00738">
    <property type="entry name" value="GLHYDRLASE20"/>
</dbReference>
<feature type="domain" description="GH29D-like beta-sandwich" evidence="9">
    <location>
        <begin position="547"/>
        <end position="603"/>
    </location>
</feature>
<dbReference type="RefSeq" id="WP_263038072.1">
    <property type="nucleotide sequence ID" value="NZ_JAOTPL010000011.1"/>
</dbReference>
<dbReference type="EMBL" id="JAOTPL010000011">
    <property type="protein sequence ID" value="MCU7694586.1"/>
    <property type="molecule type" value="Genomic_DNA"/>
</dbReference>
<feature type="active site" description="Proton donor" evidence="6">
    <location>
        <position position="330"/>
    </location>
</feature>
<evidence type="ECO:0000256" key="4">
    <source>
        <dbReference type="ARBA" id="ARBA00022801"/>
    </source>
</evidence>
<evidence type="ECO:0000256" key="2">
    <source>
        <dbReference type="ARBA" id="ARBA00006285"/>
    </source>
</evidence>
<evidence type="ECO:0000313" key="11">
    <source>
        <dbReference type="Proteomes" id="UP001209317"/>
    </source>
</evidence>
<evidence type="ECO:0000256" key="1">
    <source>
        <dbReference type="ARBA" id="ARBA00001231"/>
    </source>
</evidence>
<evidence type="ECO:0000259" key="7">
    <source>
        <dbReference type="Pfam" id="PF00728"/>
    </source>
</evidence>
<reference evidence="10" key="1">
    <citation type="submission" date="2022-10" db="EMBL/GenBank/DDBJ databases">
        <authorList>
            <person name="Kim H.S."/>
            <person name="Kim J.-S."/>
            <person name="Suh M.K."/>
            <person name="Eom M.K."/>
            <person name="Lee J.-S."/>
        </authorList>
    </citation>
    <scope>NUCLEOTIDE SEQUENCE</scope>
    <source>
        <strain evidence="10">LIP-5</strain>
    </source>
</reference>
<comment type="catalytic activity">
    <reaction evidence="1">
        <text>Hydrolysis of terminal non-reducing N-acetyl-D-hexosamine residues in N-acetyl-beta-D-hexosaminides.</text>
        <dbReference type="EC" id="3.2.1.52"/>
    </reaction>
</comment>
<dbReference type="Proteomes" id="UP001209317">
    <property type="component" value="Unassembled WGS sequence"/>
</dbReference>
<evidence type="ECO:0000313" key="10">
    <source>
        <dbReference type="EMBL" id="MCU7694586.1"/>
    </source>
</evidence>
<protein>
    <recommendedName>
        <fullName evidence="3">beta-N-acetylhexosaminidase</fullName>
        <ecNumber evidence="3">3.2.1.52</ecNumber>
    </recommendedName>
</protein>
<dbReference type="Pfam" id="PF13290">
    <property type="entry name" value="CHB_HEX_C_1"/>
    <property type="match status" value="1"/>
</dbReference>
<keyword evidence="5" id="KW-0326">Glycosidase</keyword>
<feature type="domain" description="Beta-hexosaminidase bacterial type N-terminal" evidence="8">
    <location>
        <begin position="22"/>
        <end position="154"/>
    </location>
</feature>
<keyword evidence="11" id="KW-1185">Reference proteome</keyword>
<feature type="domain" description="Glycoside hydrolase family 20 catalytic" evidence="7">
    <location>
        <begin position="158"/>
        <end position="501"/>
    </location>
</feature>
<evidence type="ECO:0000259" key="9">
    <source>
        <dbReference type="Pfam" id="PF13290"/>
    </source>
</evidence>
<comment type="similarity">
    <text evidence="2">Belongs to the glycosyl hydrolase 20 family.</text>
</comment>
<keyword evidence="4" id="KW-0378">Hydrolase</keyword>
<dbReference type="GO" id="GO:0030203">
    <property type="term" value="P:glycosaminoglycan metabolic process"/>
    <property type="evidence" value="ECO:0007669"/>
    <property type="project" value="TreeGrafter"/>
</dbReference>
<dbReference type="CDD" id="cd06563">
    <property type="entry name" value="GH20_chitobiase-like"/>
    <property type="match status" value="1"/>
</dbReference>
<dbReference type="InterPro" id="IPR029018">
    <property type="entry name" value="Hex-like_dom2"/>
</dbReference>
<dbReference type="Pfam" id="PF02838">
    <property type="entry name" value="Glyco_hydro_20b"/>
    <property type="match status" value="1"/>
</dbReference>
<dbReference type="InterPro" id="IPR059177">
    <property type="entry name" value="GH29D-like_dom"/>
</dbReference>
<proteinExistence type="inferred from homology"/>
<dbReference type="EC" id="3.2.1.52" evidence="3"/>
<dbReference type="GO" id="GO:0004563">
    <property type="term" value="F:beta-N-acetylhexosaminidase activity"/>
    <property type="evidence" value="ECO:0007669"/>
    <property type="project" value="UniProtKB-EC"/>
</dbReference>
<dbReference type="InterPro" id="IPR015882">
    <property type="entry name" value="HEX_bac_N"/>
</dbReference>
<name>A0AAE3LN48_9BACT</name>
<evidence type="ECO:0000259" key="8">
    <source>
        <dbReference type="Pfam" id="PF02838"/>
    </source>
</evidence>
<dbReference type="Pfam" id="PF00728">
    <property type="entry name" value="Glyco_hydro_20"/>
    <property type="match status" value="1"/>
</dbReference>
<evidence type="ECO:0000256" key="3">
    <source>
        <dbReference type="ARBA" id="ARBA00012663"/>
    </source>
</evidence>
<dbReference type="Gene3D" id="3.30.379.10">
    <property type="entry name" value="Chitobiase/beta-hexosaminidase domain 2-like"/>
    <property type="match status" value="1"/>
</dbReference>
<dbReference type="InterPro" id="IPR025705">
    <property type="entry name" value="Beta_hexosaminidase_sua/sub"/>
</dbReference>
<evidence type="ECO:0000256" key="6">
    <source>
        <dbReference type="PIRSR" id="PIRSR625705-1"/>
    </source>
</evidence>
<dbReference type="GO" id="GO:0016020">
    <property type="term" value="C:membrane"/>
    <property type="evidence" value="ECO:0007669"/>
    <property type="project" value="TreeGrafter"/>
</dbReference>
<dbReference type="InterPro" id="IPR017853">
    <property type="entry name" value="GH"/>
</dbReference>
<dbReference type="AlphaFoldDB" id="A0AAE3LN48"/>
<gene>
    <name evidence="10" type="ORF">OD355_08675</name>
</gene>
<comment type="caution">
    <text evidence="10">The sequence shown here is derived from an EMBL/GenBank/DDBJ whole genome shotgun (WGS) entry which is preliminary data.</text>
</comment>
<sequence length="611" mass="69159">MKKILTVIGLCFTICAYTQTEIAIIPQPAHVQQLSGSFTLSSKTKIYVQPGDMGIQKVGEMLAAEIQDKTGLKLPVITAHASAKNNILITSSGAPDSLGKEGYQLSVKPAAIVIKANEGNGAFYAMQTMLQLLPVATKELSKAAVPVPAVEITDKPRFEWRGLMLDCGRYYYSMNFLKKFIDYIAMHKMNTFHWHLTEDHGWRLEIKKYPRLTDIGAWRTETEFSQGRLNGTPAGGFYTQEQAKELVRYATSRFVNIVPEIEMPGHATAALIAYPELSCTGGPFKTLTRWGIQKEIFCAGNDKTFEFLENVLSEVTAIFPNAVIHIGGDEAPKDRWKACPKCRQRIKEEGLKDEHELQSYFIKRIEKFVLTKNRNIIGWDEILEGGLAPNAWVMSWRGTKGGIEAARQHHNVVMTPYDYYYLDYYQGKPSLEPNAIWDNAINTLEKVYKYEPFDNALTAEQAQYIKGVQGNVWSEFIHTPEKVEYMTFPRAAAIAETGWSAAHLKNWDDFAKRMETQYQRYDLMGLNYAMSAYNVWQATRYDSTTHTAEISFKTNSYRPEIRYTLDGNEPTGSSKLYTAPFSVKAPVLIKSAVFRNGKMLGKVYEEAVLKK</sequence>
<organism evidence="10 11">
    <name type="scientific">Haoranjiania flava</name>
    <dbReference type="NCBI Taxonomy" id="1856322"/>
    <lineage>
        <taxon>Bacteria</taxon>
        <taxon>Pseudomonadati</taxon>
        <taxon>Bacteroidota</taxon>
        <taxon>Chitinophagia</taxon>
        <taxon>Chitinophagales</taxon>
        <taxon>Chitinophagaceae</taxon>
        <taxon>Haoranjiania</taxon>
    </lineage>
</organism>
<dbReference type="SUPFAM" id="SSF55545">
    <property type="entry name" value="beta-N-acetylhexosaminidase-like domain"/>
    <property type="match status" value="1"/>
</dbReference>
<dbReference type="PANTHER" id="PTHR22600">
    <property type="entry name" value="BETA-HEXOSAMINIDASE"/>
    <property type="match status" value="1"/>
</dbReference>
<dbReference type="GO" id="GO:0005975">
    <property type="term" value="P:carbohydrate metabolic process"/>
    <property type="evidence" value="ECO:0007669"/>
    <property type="project" value="InterPro"/>
</dbReference>
<dbReference type="InterPro" id="IPR015883">
    <property type="entry name" value="Glyco_hydro_20_cat"/>
</dbReference>
<evidence type="ECO:0000256" key="5">
    <source>
        <dbReference type="ARBA" id="ARBA00023295"/>
    </source>
</evidence>
<dbReference type="PANTHER" id="PTHR22600:SF57">
    <property type="entry name" value="BETA-N-ACETYLHEXOSAMINIDASE"/>
    <property type="match status" value="1"/>
</dbReference>